<dbReference type="Proteomes" id="UP001239111">
    <property type="component" value="Chromosome 3"/>
</dbReference>
<accession>A0ACC2NP32</accession>
<gene>
    <name evidence="1" type="ORF">QAD02_004122</name>
</gene>
<reference evidence="1" key="1">
    <citation type="submission" date="2023-04" db="EMBL/GenBank/DDBJ databases">
        <title>A chromosome-level genome assembly of the parasitoid wasp Eretmocerus hayati.</title>
        <authorList>
            <person name="Zhong Y."/>
            <person name="Liu S."/>
            <person name="Liu Y."/>
        </authorList>
    </citation>
    <scope>NUCLEOTIDE SEQUENCE</scope>
    <source>
        <strain evidence="1">ZJU_SS_LIU_2023</strain>
    </source>
</reference>
<sequence>MFGGSQAAPSGAQLLPQSLLEGGVALALVLLLAVPLIMRIHKLLEDSPSERSECGGSRRSSRWSKFSADQQDELMRNRDFLAESSSGSSLRDRDESIHKRRTSEQHSRNAEESFRHQRKRNSADHQKLLSGRYPSMLNPTYHPGGKFDQISVDSEHFDYNVYRHKLMEEVLKKYFDDRQPPGHVVMNSIHLNAADDDFIESKGENFFAFVEDRADLMVTPRTNESASQHPLDHFLVRGSRHEPTDEKGVTTNSRSLTSVGDAGPTTRLIPPVKEADLGSGTAVGPKGPHRSRIQTPISLAQHYATARGDTEERPKTAGSKLPCVVRPAKNKAQQSSKPRPKPPTQKSPSTHPPEILCIERDDSPDARPGTGASSSDNYEAELSREARRAAHEQELSTTKQADVKRPWMCSLRPKSFNRKYNLNKQDAFEKRWRSRSRPKSRPTSPNVSRAATASPVTQVFQASDGAHRQVGRVPSDTSMRSREPSPAESIGRGRQNLDQHEQQNSELLQVTMLSSSLDQAEQRIMGPSRALKGPMQPQDSSSADCSVTPKRSRFGGEILPGNENSGLTRRRSSRLPVQVNSKKPMGINGQLRDEIGSASPSTVSIRNLKSSLQRPKTSYAVMPSARFRMASQEESEDRDDVKSELQSSSNARLKVRPKTADDIESRDPSIPGTPDDLTEADSCEQDAMRRFNGMSGKGTASPLDIIVKTNLKNERKKSVEMEVGDDPVEESNNAMVPRQKGIQPTLKRVSDDSHKNYAVKLDVALSQGRRSFSNIEESDLISLGLTHQIRNDLIQGNLSSHQIMSLREILQFAGKKMIANSTKMDSRTAPR</sequence>
<keyword evidence="2" id="KW-1185">Reference proteome</keyword>
<name>A0ACC2NP32_9HYME</name>
<proteinExistence type="predicted"/>
<dbReference type="EMBL" id="CM056743">
    <property type="protein sequence ID" value="KAJ8672862.1"/>
    <property type="molecule type" value="Genomic_DNA"/>
</dbReference>
<comment type="caution">
    <text evidence="1">The sequence shown here is derived from an EMBL/GenBank/DDBJ whole genome shotgun (WGS) entry which is preliminary data.</text>
</comment>
<organism evidence="1 2">
    <name type="scientific">Eretmocerus hayati</name>
    <dbReference type="NCBI Taxonomy" id="131215"/>
    <lineage>
        <taxon>Eukaryota</taxon>
        <taxon>Metazoa</taxon>
        <taxon>Ecdysozoa</taxon>
        <taxon>Arthropoda</taxon>
        <taxon>Hexapoda</taxon>
        <taxon>Insecta</taxon>
        <taxon>Pterygota</taxon>
        <taxon>Neoptera</taxon>
        <taxon>Endopterygota</taxon>
        <taxon>Hymenoptera</taxon>
        <taxon>Apocrita</taxon>
        <taxon>Proctotrupomorpha</taxon>
        <taxon>Chalcidoidea</taxon>
        <taxon>Aphelinidae</taxon>
        <taxon>Aphelininae</taxon>
        <taxon>Eretmocerus</taxon>
    </lineage>
</organism>
<evidence type="ECO:0000313" key="2">
    <source>
        <dbReference type="Proteomes" id="UP001239111"/>
    </source>
</evidence>
<protein>
    <submittedName>
        <fullName evidence="1">Uncharacterized protein</fullName>
    </submittedName>
</protein>
<evidence type="ECO:0000313" key="1">
    <source>
        <dbReference type="EMBL" id="KAJ8672862.1"/>
    </source>
</evidence>